<dbReference type="InterPro" id="IPR001242">
    <property type="entry name" value="Condensation_dom"/>
</dbReference>
<evidence type="ECO:0000256" key="1">
    <source>
        <dbReference type="ARBA" id="ARBA00022450"/>
    </source>
</evidence>
<dbReference type="OrthoDB" id="416786at2759"/>
<keyword evidence="8" id="KW-1185">Reference proteome</keyword>
<dbReference type="Gene3D" id="3.30.559.30">
    <property type="entry name" value="Nonribosomal peptide synthetase, condensation domain"/>
    <property type="match status" value="1"/>
</dbReference>
<dbReference type="Proteomes" id="UP000594364">
    <property type="component" value="Chromosome 4"/>
</dbReference>
<dbReference type="InterPro" id="IPR042099">
    <property type="entry name" value="ANL_N_sf"/>
</dbReference>
<evidence type="ECO:0000256" key="4">
    <source>
        <dbReference type="SAM" id="MobiDB-lite"/>
    </source>
</evidence>
<keyword evidence="1" id="KW-0596">Phosphopantetheine</keyword>
<dbReference type="SUPFAM" id="SSF52777">
    <property type="entry name" value="CoA-dependent acyltransferases"/>
    <property type="match status" value="1"/>
</dbReference>
<dbReference type="FunFam" id="3.30.559.30:FF:000002">
    <property type="entry name" value="Nonribosomal peptide synthase Pes1"/>
    <property type="match status" value="1"/>
</dbReference>
<dbReference type="Pfam" id="PF00668">
    <property type="entry name" value="Condensation"/>
    <property type="match status" value="1"/>
</dbReference>
<feature type="domain" description="AMP-dependent synthetase/ligase" evidence="5">
    <location>
        <begin position="81"/>
        <end position="164"/>
    </location>
</feature>
<dbReference type="GO" id="GO:0003824">
    <property type="term" value="F:catalytic activity"/>
    <property type="evidence" value="ECO:0007669"/>
    <property type="project" value="InterPro"/>
</dbReference>
<dbReference type="PANTHER" id="PTHR45398:SF1">
    <property type="entry name" value="ENZYME, PUTATIVE (JCVI)-RELATED"/>
    <property type="match status" value="1"/>
</dbReference>
<dbReference type="Pfam" id="PF00501">
    <property type="entry name" value="AMP-binding"/>
    <property type="match status" value="1"/>
</dbReference>
<feature type="domain" description="Condensation" evidence="6">
    <location>
        <begin position="206"/>
        <end position="434"/>
    </location>
</feature>
<evidence type="ECO:0000313" key="7">
    <source>
        <dbReference type="EMBL" id="QPH06324.1"/>
    </source>
</evidence>
<gene>
    <name evidence="7" type="ORF">C2857_004711</name>
</gene>
<keyword evidence="2" id="KW-0597">Phosphoprotein</keyword>
<evidence type="ECO:0000259" key="5">
    <source>
        <dbReference type="Pfam" id="PF00501"/>
    </source>
</evidence>
<sequence>MPFPTADVPVHDIIAATVQRQPGAPVTCAWDGNWTYAKLYAVSTRLARALWPSRRLTNQAIFAEYEGLAEATTATLTNPLPEVEAWPRLHVVFTSGTNSVPKEVMVSHSNFSFALRDLHGTWFTANAQVVDSASYAFDVALSNVLCALECGGCLCIPSDDERRDDLPGVEKAESSEHIDPSKFLSTSGVSNDLTFWKFDESVSNTTSDHEMRSIDIDEHTTSLLLKDSNAALDSTPVDLLLSAVWAAFLSVFKDREGLTIFNEGHGRETWTPETDPTRTVGWFTTMTPIHLSRAAIGDDIAANVVRHVKDARRRLPSNGWAYFASRYLTNKGRLAFESHESTSEVLFNYHGQFQQLEKEDGLFENISLDVPEEGTSLPASTLFNINVLFEGGTANYSFTYNRHIAHQGLINKWIDSIGTSLTIICESLASRDASRTLCDYEFLQLDYRGLDQLQSHMIPNIELTNKTRVKDVFPCSPMVDGTLLSQIRDPKSYKTSQTYEIECPRSGSPVNPDRLAPA</sequence>
<feature type="region of interest" description="Disordered" evidence="4">
    <location>
        <begin position="498"/>
        <end position="518"/>
    </location>
</feature>
<dbReference type="PANTHER" id="PTHR45398">
    <property type="match status" value="1"/>
</dbReference>
<name>A0A7S9PWT8_EPIFF</name>
<dbReference type="Gene3D" id="3.40.50.12780">
    <property type="entry name" value="N-terminal domain of ligase-like"/>
    <property type="match status" value="1"/>
</dbReference>
<organism evidence="7 8">
    <name type="scientific">Epichloe festucae (strain Fl1)</name>
    <dbReference type="NCBI Taxonomy" id="877507"/>
    <lineage>
        <taxon>Eukaryota</taxon>
        <taxon>Fungi</taxon>
        <taxon>Dikarya</taxon>
        <taxon>Ascomycota</taxon>
        <taxon>Pezizomycotina</taxon>
        <taxon>Sordariomycetes</taxon>
        <taxon>Hypocreomycetidae</taxon>
        <taxon>Hypocreales</taxon>
        <taxon>Clavicipitaceae</taxon>
        <taxon>Epichloe</taxon>
    </lineage>
</organism>
<proteinExistence type="inferred from homology"/>
<protein>
    <submittedName>
        <fullName evidence="7">Nrps</fullName>
    </submittedName>
</protein>
<comment type="similarity">
    <text evidence="3">Belongs to the NRP synthetase family.</text>
</comment>
<dbReference type="EMBL" id="CP031388">
    <property type="protein sequence ID" value="QPH06324.1"/>
    <property type="molecule type" value="Genomic_DNA"/>
</dbReference>
<evidence type="ECO:0000259" key="6">
    <source>
        <dbReference type="Pfam" id="PF00668"/>
    </source>
</evidence>
<dbReference type="SUPFAM" id="SSF56801">
    <property type="entry name" value="Acetyl-CoA synthetase-like"/>
    <property type="match status" value="1"/>
</dbReference>
<evidence type="ECO:0000256" key="2">
    <source>
        <dbReference type="ARBA" id="ARBA00022553"/>
    </source>
</evidence>
<evidence type="ECO:0000313" key="8">
    <source>
        <dbReference type="Proteomes" id="UP000594364"/>
    </source>
</evidence>
<evidence type="ECO:0000256" key="3">
    <source>
        <dbReference type="ARBA" id="ARBA00029454"/>
    </source>
</evidence>
<dbReference type="AlphaFoldDB" id="A0A7S9PWT8"/>
<reference evidence="7 8" key="1">
    <citation type="journal article" date="2018" name="PLoS Genet.">
        <title>Repeat elements organise 3D genome structure and mediate transcription in the filamentous fungus Epichloe festucae.</title>
        <authorList>
            <person name="Winter D.J."/>
            <person name="Ganley A.R.D."/>
            <person name="Young C.A."/>
            <person name="Liachko I."/>
            <person name="Schardl C.L."/>
            <person name="Dupont P.Y."/>
            <person name="Berry D."/>
            <person name="Ram A."/>
            <person name="Scott B."/>
            <person name="Cox M.P."/>
        </authorList>
    </citation>
    <scope>NUCLEOTIDE SEQUENCE [LARGE SCALE GENOMIC DNA]</scope>
    <source>
        <strain evidence="7 8">Fl1</strain>
    </source>
</reference>
<accession>A0A7S9PWT8</accession>
<dbReference type="InterPro" id="IPR000873">
    <property type="entry name" value="AMP-dep_synth/lig_dom"/>
</dbReference>